<dbReference type="GO" id="GO:0005524">
    <property type="term" value="F:ATP binding"/>
    <property type="evidence" value="ECO:0007669"/>
    <property type="project" value="UniProtKB-KW"/>
</dbReference>
<keyword evidence="8" id="KW-1185">Reference proteome</keyword>
<protein>
    <submittedName>
        <fullName evidence="7">Serine/threonine protein kinase</fullName>
    </submittedName>
</protein>
<reference evidence="8" key="1">
    <citation type="submission" date="2019-08" db="EMBL/GenBank/DDBJ databases">
        <title>Limnoglobus roseus gen. nov., sp. nov., a novel freshwater planctomycete with a giant genome from the family Gemmataceae.</title>
        <authorList>
            <person name="Kulichevskaya I.S."/>
            <person name="Naumoff D.G."/>
            <person name="Miroshnikov K."/>
            <person name="Ivanova A."/>
            <person name="Philippov D.A."/>
            <person name="Hakobyan A."/>
            <person name="Rijpstra I.C."/>
            <person name="Sinninghe Damste J.S."/>
            <person name="Liesack W."/>
            <person name="Dedysh S.N."/>
        </authorList>
    </citation>
    <scope>NUCLEOTIDE SEQUENCE [LARGE SCALE GENOMIC DNA]</scope>
    <source>
        <strain evidence="8">PX52</strain>
    </source>
</reference>
<dbReference type="PANTHER" id="PTHR43289">
    <property type="entry name" value="MITOGEN-ACTIVATED PROTEIN KINASE KINASE KINASE 20-RELATED"/>
    <property type="match status" value="1"/>
</dbReference>
<dbReference type="InterPro" id="IPR011009">
    <property type="entry name" value="Kinase-like_dom_sf"/>
</dbReference>
<evidence type="ECO:0000256" key="2">
    <source>
        <dbReference type="ARBA" id="ARBA00022741"/>
    </source>
</evidence>
<evidence type="ECO:0000256" key="5">
    <source>
        <dbReference type="SAM" id="Phobius"/>
    </source>
</evidence>
<evidence type="ECO:0000256" key="3">
    <source>
        <dbReference type="ARBA" id="ARBA00022777"/>
    </source>
</evidence>
<keyword evidence="3 7" id="KW-0418">Kinase</keyword>
<dbReference type="Proteomes" id="UP000324974">
    <property type="component" value="Chromosome"/>
</dbReference>
<accession>A0A5C1ANX6</accession>
<keyword evidence="1" id="KW-0808">Transferase</keyword>
<dbReference type="PANTHER" id="PTHR43289:SF34">
    <property type="entry name" value="SERINE_THREONINE-PROTEIN KINASE YBDM-RELATED"/>
    <property type="match status" value="1"/>
</dbReference>
<keyword evidence="2" id="KW-0547">Nucleotide-binding</keyword>
<dbReference type="Pfam" id="PF00069">
    <property type="entry name" value="Pkinase"/>
    <property type="match status" value="1"/>
</dbReference>
<proteinExistence type="predicted"/>
<feature type="domain" description="Protein kinase" evidence="6">
    <location>
        <begin position="73"/>
        <end position="336"/>
    </location>
</feature>
<dbReference type="SMART" id="SM00220">
    <property type="entry name" value="S_TKc"/>
    <property type="match status" value="1"/>
</dbReference>
<name>A0A5C1ANX6_9BACT</name>
<evidence type="ECO:0000256" key="4">
    <source>
        <dbReference type="ARBA" id="ARBA00022840"/>
    </source>
</evidence>
<dbReference type="KEGG" id="lrs:PX52LOC_05974"/>
<keyword evidence="5" id="KW-0812">Transmembrane</keyword>
<dbReference type="SUPFAM" id="SSF56112">
    <property type="entry name" value="Protein kinase-like (PK-like)"/>
    <property type="match status" value="1"/>
</dbReference>
<evidence type="ECO:0000256" key="1">
    <source>
        <dbReference type="ARBA" id="ARBA00022679"/>
    </source>
</evidence>
<gene>
    <name evidence="7" type="ORF">PX52LOC_05974</name>
</gene>
<dbReference type="OrthoDB" id="6111975at2"/>
<keyword evidence="5" id="KW-0472">Membrane</keyword>
<dbReference type="PROSITE" id="PS00108">
    <property type="entry name" value="PROTEIN_KINASE_ST"/>
    <property type="match status" value="1"/>
</dbReference>
<keyword evidence="5" id="KW-1133">Transmembrane helix</keyword>
<organism evidence="7 8">
    <name type="scientific">Limnoglobus roseus</name>
    <dbReference type="NCBI Taxonomy" id="2598579"/>
    <lineage>
        <taxon>Bacteria</taxon>
        <taxon>Pseudomonadati</taxon>
        <taxon>Planctomycetota</taxon>
        <taxon>Planctomycetia</taxon>
        <taxon>Gemmatales</taxon>
        <taxon>Gemmataceae</taxon>
        <taxon>Limnoglobus</taxon>
    </lineage>
</organism>
<dbReference type="GO" id="GO:0004674">
    <property type="term" value="F:protein serine/threonine kinase activity"/>
    <property type="evidence" value="ECO:0007669"/>
    <property type="project" value="UniProtKB-KW"/>
</dbReference>
<dbReference type="AlphaFoldDB" id="A0A5C1ANX6"/>
<dbReference type="EMBL" id="CP042425">
    <property type="protein sequence ID" value="QEL18924.1"/>
    <property type="molecule type" value="Genomic_DNA"/>
</dbReference>
<dbReference type="Gene3D" id="3.30.200.20">
    <property type="entry name" value="Phosphorylase Kinase, domain 1"/>
    <property type="match status" value="1"/>
</dbReference>
<feature type="transmembrane region" description="Helical" evidence="5">
    <location>
        <begin position="380"/>
        <end position="401"/>
    </location>
</feature>
<dbReference type="InterPro" id="IPR000719">
    <property type="entry name" value="Prot_kinase_dom"/>
</dbReference>
<dbReference type="PROSITE" id="PS50011">
    <property type="entry name" value="PROTEIN_KINASE_DOM"/>
    <property type="match status" value="1"/>
</dbReference>
<keyword evidence="7" id="KW-0723">Serine/threonine-protein kinase</keyword>
<dbReference type="CDD" id="cd14014">
    <property type="entry name" value="STKc_PknB_like"/>
    <property type="match status" value="1"/>
</dbReference>
<sequence length="402" mass="44445">MPSPTTAAEFLALTKQSSLLAEGLLKPYLNSRPFLELNADDAARQLVIDGLLSPFQANHLLKGRYKNFFIGKYKVIAPLGSGGASQVFLCEHEMMKHRVALKILRLKDANDPAALNRFRREARAAAAVNHPNVVRAYDFDQAEGKHYYIVMDHVDGVSLEHLVERIGPLPPEQAVHYVVQAASGLQHIYECGLIHRDIKPSNLLLDRSGLIRILDLGLVRFADSDDDNVTKLQKDHAILGTADYLSPEQAFKADDLDIRSDIYSLGVTLYFLLSGRTPFANLSMAQKLLHHQFKDPPPIEGVPKDLSAVILTMMAKKPHDRYQTPDEVAEALSGWTAIPLPPPDPAYFEVTEFPIAETPVRPAKASRPEAKPAPPPRPKWPIMVGILAVVALAGLIAFFALR</sequence>
<evidence type="ECO:0000313" key="7">
    <source>
        <dbReference type="EMBL" id="QEL18924.1"/>
    </source>
</evidence>
<evidence type="ECO:0000259" key="6">
    <source>
        <dbReference type="PROSITE" id="PS50011"/>
    </source>
</evidence>
<dbReference type="InterPro" id="IPR008271">
    <property type="entry name" value="Ser/Thr_kinase_AS"/>
</dbReference>
<evidence type="ECO:0000313" key="8">
    <source>
        <dbReference type="Proteomes" id="UP000324974"/>
    </source>
</evidence>
<dbReference type="Gene3D" id="1.10.510.10">
    <property type="entry name" value="Transferase(Phosphotransferase) domain 1"/>
    <property type="match status" value="1"/>
</dbReference>
<keyword evidence="4" id="KW-0067">ATP-binding</keyword>
<dbReference type="RefSeq" id="WP_149113370.1">
    <property type="nucleotide sequence ID" value="NZ_CP042425.1"/>
</dbReference>